<feature type="domain" description="Metaxin glutathione S-transferase" evidence="2">
    <location>
        <begin position="245"/>
        <end position="307"/>
    </location>
</feature>
<dbReference type="InterPro" id="IPR012336">
    <property type="entry name" value="Thioredoxin-like_fold"/>
</dbReference>
<sequence length="321" mass="37133">MYKILLQKIFENIPVAILGLQNLEATSCISKVIFGFPCAVTSFCKTVWKDHKTAVIATVAVIAVIKVRRHIKRKKQRKEWNSAGENVVVLHGFSRATSCPNLSPFVLKLETFMRMSDIQYKVDEKNPIGPKGKCPWITFNGKDYADSQLIMEFLGEKLNKNFSSHLNEEQKAIARAMLIMTEDHMLWGLVWWRLVKDPDQRVMDLLKLPFYYGILLKLIKRKFVKSLWIQGIGRHSDEDLVEMIRKDIEALSNYLGTKEFLMGDTPCEVDCAVFGMLSQFVWGTPGSPFAVMVQSEYRNLLQYCIRIQKKFWPDWDNLLLK</sequence>
<dbReference type="PANTHER" id="PTHR12289:SF41">
    <property type="entry name" value="FAILED AXON CONNECTIONS-RELATED"/>
    <property type="match status" value="1"/>
</dbReference>
<dbReference type="CDD" id="cd03193">
    <property type="entry name" value="GST_C_Metaxin"/>
    <property type="match status" value="1"/>
</dbReference>
<dbReference type="Pfam" id="PF17172">
    <property type="entry name" value="GST_N_4"/>
    <property type="match status" value="1"/>
</dbReference>
<dbReference type="InterPro" id="IPR036282">
    <property type="entry name" value="Glutathione-S-Trfase_C_sf"/>
</dbReference>
<proteinExistence type="inferred from homology"/>
<dbReference type="PANTHER" id="PTHR12289">
    <property type="entry name" value="METAXIN RELATED"/>
    <property type="match status" value="1"/>
</dbReference>
<accession>A0A5N5TAM9</accession>
<keyword evidence="5" id="KW-1185">Reference proteome</keyword>
<dbReference type="Pfam" id="PF17171">
    <property type="entry name" value="GST_C_6"/>
    <property type="match status" value="1"/>
</dbReference>
<evidence type="ECO:0000313" key="5">
    <source>
        <dbReference type="Proteomes" id="UP000326759"/>
    </source>
</evidence>
<dbReference type="AlphaFoldDB" id="A0A5N5TAM9"/>
<dbReference type="Proteomes" id="UP000326759">
    <property type="component" value="Unassembled WGS sequence"/>
</dbReference>
<dbReference type="SUPFAM" id="SSF47616">
    <property type="entry name" value="GST C-terminal domain-like"/>
    <property type="match status" value="1"/>
</dbReference>
<dbReference type="InterPro" id="IPR050931">
    <property type="entry name" value="Mito_Protein_Transport_Metaxin"/>
</dbReference>
<dbReference type="SFLD" id="SFLDG01200">
    <property type="entry name" value="SUF1.1"/>
    <property type="match status" value="1"/>
</dbReference>
<dbReference type="SFLD" id="SFLDS00019">
    <property type="entry name" value="Glutathione_Transferase_(cytos"/>
    <property type="match status" value="1"/>
</dbReference>
<evidence type="ECO:0000313" key="4">
    <source>
        <dbReference type="EMBL" id="KAB7502145.1"/>
    </source>
</evidence>
<evidence type="ECO:0000259" key="3">
    <source>
        <dbReference type="Pfam" id="PF17172"/>
    </source>
</evidence>
<evidence type="ECO:0000259" key="2">
    <source>
        <dbReference type="Pfam" id="PF17171"/>
    </source>
</evidence>
<dbReference type="EMBL" id="SEYY01008458">
    <property type="protein sequence ID" value="KAB7502145.1"/>
    <property type="molecule type" value="Genomic_DNA"/>
</dbReference>
<dbReference type="InterPro" id="IPR033468">
    <property type="entry name" value="Metaxin_GST"/>
</dbReference>
<dbReference type="GO" id="GO:0005737">
    <property type="term" value="C:cytoplasm"/>
    <property type="evidence" value="ECO:0007669"/>
    <property type="project" value="TreeGrafter"/>
</dbReference>
<feature type="domain" description="Thioredoxin-like fold" evidence="3">
    <location>
        <begin position="104"/>
        <end position="195"/>
    </location>
</feature>
<name>A0A5N5TAM9_9CRUS</name>
<reference evidence="4 5" key="1">
    <citation type="journal article" date="2019" name="PLoS Biol.">
        <title>Sex chromosomes control vertical transmission of feminizing Wolbachia symbionts in an isopod.</title>
        <authorList>
            <person name="Becking T."/>
            <person name="Chebbi M.A."/>
            <person name="Giraud I."/>
            <person name="Moumen B."/>
            <person name="Laverre T."/>
            <person name="Caubet Y."/>
            <person name="Peccoud J."/>
            <person name="Gilbert C."/>
            <person name="Cordaux R."/>
        </authorList>
    </citation>
    <scope>NUCLEOTIDE SEQUENCE [LARGE SCALE GENOMIC DNA]</scope>
    <source>
        <strain evidence="4">ANa2</strain>
        <tissue evidence="4">Whole body excluding digestive tract and cuticle</tissue>
    </source>
</reference>
<evidence type="ECO:0000256" key="1">
    <source>
        <dbReference type="ARBA" id="ARBA00006475"/>
    </source>
</evidence>
<dbReference type="InterPro" id="IPR036249">
    <property type="entry name" value="Thioredoxin-like_sf"/>
</dbReference>
<organism evidence="4 5">
    <name type="scientific">Armadillidium nasatum</name>
    <dbReference type="NCBI Taxonomy" id="96803"/>
    <lineage>
        <taxon>Eukaryota</taxon>
        <taxon>Metazoa</taxon>
        <taxon>Ecdysozoa</taxon>
        <taxon>Arthropoda</taxon>
        <taxon>Crustacea</taxon>
        <taxon>Multicrustacea</taxon>
        <taxon>Malacostraca</taxon>
        <taxon>Eumalacostraca</taxon>
        <taxon>Peracarida</taxon>
        <taxon>Isopoda</taxon>
        <taxon>Oniscidea</taxon>
        <taxon>Crinocheta</taxon>
        <taxon>Armadillidiidae</taxon>
        <taxon>Armadillidium</taxon>
    </lineage>
</organism>
<dbReference type="Gene3D" id="1.20.1050.10">
    <property type="match status" value="1"/>
</dbReference>
<dbReference type="SFLD" id="SFLDG01180">
    <property type="entry name" value="SUF1"/>
    <property type="match status" value="1"/>
</dbReference>
<dbReference type="OrthoDB" id="5809458at2759"/>
<protein>
    <submittedName>
        <fullName evidence="4">Failed axon connections-like protein</fullName>
    </submittedName>
</protein>
<comment type="similarity">
    <text evidence="1">Belongs to the FAX family.</text>
</comment>
<comment type="caution">
    <text evidence="4">The sequence shown here is derived from an EMBL/GenBank/DDBJ whole genome shotgun (WGS) entry which is preliminary data.</text>
</comment>
<dbReference type="SUPFAM" id="SSF52833">
    <property type="entry name" value="Thioredoxin-like"/>
    <property type="match status" value="1"/>
</dbReference>
<gene>
    <name evidence="4" type="primary">faxc_0</name>
    <name evidence="4" type="ORF">Anas_12942</name>
</gene>
<dbReference type="InterPro" id="IPR040079">
    <property type="entry name" value="Glutathione_S-Trfase"/>
</dbReference>
<dbReference type="InterPro" id="IPR026928">
    <property type="entry name" value="FAX/IsoI-like"/>
</dbReference>